<name>A0AA49JXW7_9BACT</name>
<evidence type="ECO:0000313" key="1">
    <source>
        <dbReference type="EMBL" id="WKW11000.1"/>
    </source>
</evidence>
<evidence type="ECO:0000313" key="2">
    <source>
        <dbReference type="EMBL" id="WKW13910.1"/>
    </source>
</evidence>
<evidence type="ECO:0000313" key="3">
    <source>
        <dbReference type="Proteomes" id="UP001229955"/>
    </source>
</evidence>
<reference evidence="2" key="1">
    <citation type="submission" date="2023-07" db="EMBL/GenBank/DDBJ databases">
        <authorList>
            <person name="Haufschild T."/>
            <person name="Kallscheuer N."/>
            <person name="Hammer J."/>
            <person name="Kohn T."/>
            <person name="Kabuu M."/>
            <person name="Jogler M."/>
            <person name="Wohfarth N."/>
            <person name="Heuer A."/>
            <person name="Rohde M."/>
            <person name="van Teeseling M.C.F."/>
            <person name="Jogler C."/>
        </authorList>
    </citation>
    <scope>NUCLEOTIDE SEQUENCE</scope>
    <source>
        <strain evidence="1">Strain 138</strain>
        <strain evidence="2">Strain 318</strain>
    </source>
</reference>
<dbReference type="EMBL" id="CP130612">
    <property type="protein sequence ID" value="WKW11000.1"/>
    <property type="molecule type" value="Genomic_DNA"/>
</dbReference>
<proteinExistence type="predicted"/>
<sequence length="174" mass="18903">MDVMVQIHEGNDERATVARVNAVHSRETLEAPTREIVTLYGEPTPESLALALAATVEARKASRGEAFTTGEIRIVGDEGAVGETAYTDRNTGEIIKRELSIPLTVLTETAQEILREGGQGIRRLLANLLMPEWPEGTRRALGFQFASSAAPVTRPSDQLAAMREADAQNFADDE</sequence>
<dbReference type="AlphaFoldDB" id="A0AA49JXW7"/>
<protein>
    <submittedName>
        <fullName evidence="2">Uncharacterized protein</fullName>
    </submittedName>
</protein>
<organism evidence="2 3">
    <name type="scientific">Pseudogemmatithrix spongiicola</name>
    <dbReference type="NCBI Taxonomy" id="3062599"/>
    <lineage>
        <taxon>Bacteria</taxon>
        <taxon>Pseudomonadati</taxon>
        <taxon>Gemmatimonadota</taxon>
        <taxon>Gemmatimonadia</taxon>
        <taxon>Gemmatimonadales</taxon>
        <taxon>Gemmatimonadaceae</taxon>
        <taxon>Pseudogemmatithrix</taxon>
    </lineage>
</organism>
<accession>A0AA49JXW7</accession>
<dbReference type="KEGG" id="pspc:Strain318_000234"/>
<gene>
    <name evidence="1" type="ORF">Strain138_000234</name>
    <name evidence="2" type="ORF">Strain318_000234</name>
</gene>
<accession>A0AA49JS96</accession>
<dbReference type="RefSeq" id="WP_367886705.1">
    <property type="nucleotide sequence ID" value="NZ_CP130612.1"/>
</dbReference>
<dbReference type="Proteomes" id="UP001229955">
    <property type="component" value="Chromosome"/>
</dbReference>
<keyword evidence="3" id="KW-1185">Reference proteome</keyword>
<dbReference type="EMBL" id="CP130613">
    <property type="protein sequence ID" value="WKW13910.1"/>
    <property type="molecule type" value="Genomic_DNA"/>
</dbReference>